<name>A0A838Y8R7_9NEIS</name>
<dbReference type="AlphaFoldDB" id="A0A838Y8R7"/>
<protein>
    <submittedName>
        <fullName evidence="3">Alpha/beta fold hydrolase</fullName>
    </submittedName>
</protein>
<keyword evidence="1 3" id="KW-0378">Hydrolase</keyword>
<dbReference type="GO" id="GO:0016787">
    <property type="term" value="F:hydrolase activity"/>
    <property type="evidence" value="ECO:0007669"/>
    <property type="project" value="UniProtKB-KW"/>
</dbReference>
<dbReference type="EMBL" id="JACERN010000030">
    <property type="protein sequence ID" value="MBA4708927.1"/>
    <property type="molecule type" value="Genomic_DNA"/>
</dbReference>
<dbReference type="InterPro" id="IPR050266">
    <property type="entry name" value="AB_hydrolase_sf"/>
</dbReference>
<dbReference type="PANTHER" id="PTHR43798:SF31">
    <property type="entry name" value="AB HYDROLASE SUPERFAMILY PROTEIN YCLE"/>
    <property type="match status" value="1"/>
</dbReference>
<dbReference type="RefSeq" id="WP_181836030.1">
    <property type="nucleotide sequence ID" value="NZ_JACERN010000030.1"/>
</dbReference>
<evidence type="ECO:0000313" key="4">
    <source>
        <dbReference type="Proteomes" id="UP000545606"/>
    </source>
</evidence>
<evidence type="ECO:0000259" key="2">
    <source>
        <dbReference type="Pfam" id="PF12697"/>
    </source>
</evidence>
<dbReference type="InterPro" id="IPR000073">
    <property type="entry name" value="AB_hydrolase_1"/>
</dbReference>
<dbReference type="PANTHER" id="PTHR43798">
    <property type="entry name" value="MONOACYLGLYCEROL LIPASE"/>
    <property type="match status" value="1"/>
</dbReference>
<comment type="caution">
    <text evidence="3">The sequence shown here is derived from an EMBL/GenBank/DDBJ whole genome shotgun (WGS) entry which is preliminary data.</text>
</comment>
<sequence length="205" mass="22348">MSTAMQLLFLPGASGNSQFWKPLADQLDHPGERHFVRYPGFGDMPADGLINSLEDLSQQIAGYIDKPTAIFAQSMGGILAISLAMQFPSLITHLVLSVTSGGIDMRRFDAVDWRADFGMANPQLPNWFMCDHSNLQPDLAALTQPTLLLWGDADPISPVAVGEYLKQQIPKADLHIVAGGQHDLALVHADSLAPLADHHLTRCRL</sequence>
<dbReference type="SUPFAM" id="SSF53474">
    <property type="entry name" value="alpha/beta-Hydrolases"/>
    <property type="match status" value="1"/>
</dbReference>
<organism evidence="3 4">
    <name type="scientific">Aquitalea aquatica</name>
    <dbReference type="NCBI Taxonomy" id="3044273"/>
    <lineage>
        <taxon>Bacteria</taxon>
        <taxon>Pseudomonadati</taxon>
        <taxon>Pseudomonadota</taxon>
        <taxon>Betaproteobacteria</taxon>
        <taxon>Neisseriales</taxon>
        <taxon>Chromobacteriaceae</taxon>
        <taxon>Aquitalea</taxon>
    </lineage>
</organism>
<gene>
    <name evidence="3" type="ORF">H2Z84_11115</name>
</gene>
<dbReference type="Proteomes" id="UP000545606">
    <property type="component" value="Unassembled WGS sequence"/>
</dbReference>
<dbReference type="InterPro" id="IPR029058">
    <property type="entry name" value="AB_hydrolase_fold"/>
</dbReference>
<feature type="domain" description="AB hydrolase-1" evidence="2">
    <location>
        <begin position="7"/>
        <end position="127"/>
    </location>
</feature>
<accession>A0A838Y8R7</accession>
<dbReference type="Pfam" id="PF12697">
    <property type="entry name" value="Abhydrolase_6"/>
    <property type="match status" value="1"/>
</dbReference>
<evidence type="ECO:0000313" key="3">
    <source>
        <dbReference type="EMBL" id="MBA4708927.1"/>
    </source>
</evidence>
<proteinExistence type="predicted"/>
<reference evidence="3 4" key="1">
    <citation type="submission" date="2020-07" db="EMBL/GenBank/DDBJ databases">
        <title>Draft genome sequence of violacein-producing bacteria and related species.</title>
        <authorList>
            <person name="Wilson H.S."/>
            <person name="De Leon M.E."/>
        </authorList>
    </citation>
    <scope>NUCLEOTIDE SEQUENCE [LARGE SCALE GENOMIC DNA]</scope>
    <source>
        <strain evidence="3 4">HSC-21Su07</strain>
    </source>
</reference>
<dbReference type="GO" id="GO:0016020">
    <property type="term" value="C:membrane"/>
    <property type="evidence" value="ECO:0007669"/>
    <property type="project" value="TreeGrafter"/>
</dbReference>
<evidence type="ECO:0000256" key="1">
    <source>
        <dbReference type="ARBA" id="ARBA00022801"/>
    </source>
</evidence>
<keyword evidence="4" id="KW-1185">Reference proteome</keyword>
<dbReference type="Gene3D" id="3.40.50.1820">
    <property type="entry name" value="alpha/beta hydrolase"/>
    <property type="match status" value="1"/>
</dbReference>